<dbReference type="InterPro" id="IPR002130">
    <property type="entry name" value="Cyclophilin-type_PPIase_dom"/>
</dbReference>
<sequence>MQRFLRLFMGIGLALALAAPCLAQSAAQPGSTAGKTLVKLETSKGDIVIELYKDKAPLSVANFLSYVKSGHYDGTIFHRVINGFMVQGGGFDANMREKPTGPGIRNEAGNGLKNTLYTVAMARTSDPHSASAQFFINVRDNRFLDHRGKTDEGWGYAVFGVVVDGKRVVDEIKGVRTGKKGMFDDVPVQPVIIKKASILAQ</sequence>
<keyword evidence="7" id="KW-1185">Reference proteome</keyword>
<evidence type="ECO:0000256" key="2">
    <source>
        <dbReference type="ARBA" id="ARBA00023110"/>
    </source>
</evidence>
<protein>
    <recommendedName>
        <fullName evidence="4">Peptidyl-prolyl cis-trans isomerase</fullName>
        <shortName evidence="4">PPIase</shortName>
        <ecNumber evidence="4">5.2.1.8</ecNumber>
    </recommendedName>
</protein>
<dbReference type="AlphaFoldDB" id="A0A238YB50"/>
<gene>
    <name evidence="6" type="ORF">SAMN04488503_0818</name>
</gene>
<comment type="function">
    <text evidence="4">PPIases accelerate the folding of proteins. It catalyzes the cis-trans isomerization of proline imidic peptide bonds in oligopeptides.</text>
</comment>
<accession>A0A238YB50</accession>
<dbReference type="Pfam" id="PF00160">
    <property type="entry name" value="Pro_isomerase"/>
    <property type="match status" value="1"/>
</dbReference>
<dbReference type="EMBL" id="FZOC01000001">
    <property type="protein sequence ID" value="SNR67981.1"/>
    <property type="molecule type" value="Genomic_DNA"/>
</dbReference>
<evidence type="ECO:0000313" key="7">
    <source>
        <dbReference type="Proteomes" id="UP000198324"/>
    </source>
</evidence>
<feature type="signal peptide" evidence="4">
    <location>
        <begin position="1"/>
        <end position="25"/>
    </location>
</feature>
<keyword evidence="3 4" id="KW-0413">Isomerase</keyword>
<dbReference type="InterPro" id="IPR044665">
    <property type="entry name" value="E_coli_cyclophilin_A-like"/>
</dbReference>
<dbReference type="RefSeq" id="WP_235641487.1">
    <property type="nucleotide sequence ID" value="NZ_FZOC01000001.1"/>
</dbReference>
<proteinExistence type="inferred from homology"/>
<evidence type="ECO:0000259" key="5">
    <source>
        <dbReference type="PROSITE" id="PS50072"/>
    </source>
</evidence>
<comment type="similarity">
    <text evidence="1 4">Belongs to the cyclophilin-type PPIase family.</text>
</comment>
<evidence type="ECO:0000256" key="3">
    <source>
        <dbReference type="ARBA" id="ARBA00023235"/>
    </source>
</evidence>
<feature type="domain" description="PPIase cyclophilin-type" evidence="5">
    <location>
        <begin position="45"/>
        <end position="198"/>
    </location>
</feature>
<dbReference type="SUPFAM" id="SSF50891">
    <property type="entry name" value="Cyclophilin-like"/>
    <property type="match status" value="1"/>
</dbReference>
<dbReference type="PROSITE" id="PS00170">
    <property type="entry name" value="CSA_PPIASE_1"/>
    <property type="match status" value="1"/>
</dbReference>
<evidence type="ECO:0000256" key="4">
    <source>
        <dbReference type="RuleBase" id="RU363019"/>
    </source>
</evidence>
<reference evidence="6 7" key="1">
    <citation type="submission" date="2017-06" db="EMBL/GenBank/DDBJ databases">
        <authorList>
            <person name="Kim H.J."/>
            <person name="Triplett B.A."/>
        </authorList>
    </citation>
    <scope>NUCLEOTIDE SEQUENCE [LARGE SCALE GENOMIC DNA]</scope>
    <source>
        <strain evidence="6 7">DSM 13116</strain>
    </source>
</reference>
<dbReference type="PROSITE" id="PS50072">
    <property type="entry name" value="CSA_PPIASE_2"/>
    <property type="match status" value="1"/>
</dbReference>
<evidence type="ECO:0000256" key="1">
    <source>
        <dbReference type="ARBA" id="ARBA00007365"/>
    </source>
</evidence>
<dbReference type="GO" id="GO:0003755">
    <property type="term" value="F:peptidyl-prolyl cis-trans isomerase activity"/>
    <property type="evidence" value="ECO:0007669"/>
    <property type="project" value="UniProtKB-UniRule"/>
</dbReference>
<name>A0A238YB50_9BACT</name>
<dbReference type="EC" id="5.2.1.8" evidence="4"/>
<comment type="catalytic activity">
    <reaction evidence="4">
        <text>[protein]-peptidylproline (omega=180) = [protein]-peptidylproline (omega=0)</text>
        <dbReference type="Rhea" id="RHEA:16237"/>
        <dbReference type="Rhea" id="RHEA-COMP:10747"/>
        <dbReference type="Rhea" id="RHEA-COMP:10748"/>
        <dbReference type="ChEBI" id="CHEBI:83833"/>
        <dbReference type="ChEBI" id="CHEBI:83834"/>
        <dbReference type="EC" id="5.2.1.8"/>
    </reaction>
</comment>
<feature type="chain" id="PRO_5011823814" description="Peptidyl-prolyl cis-trans isomerase" evidence="4">
    <location>
        <begin position="26"/>
        <end position="201"/>
    </location>
</feature>
<organism evidence="6 7">
    <name type="scientific">Humidesulfovibrio mexicanus</name>
    <dbReference type="NCBI Taxonomy" id="147047"/>
    <lineage>
        <taxon>Bacteria</taxon>
        <taxon>Pseudomonadati</taxon>
        <taxon>Thermodesulfobacteriota</taxon>
        <taxon>Desulfovibrionia</taxon>
        <taxon>Desulfovibrionales</taxon>
        <taxon>Desulfovibrionaceae</taxon>
        <taxon>Humidesulfovibrio</taxon>
    </lineage>
</organism>
<keyword evidence="4" id="KW-0732">Signal</keyword>
<dbReference type="PANTHER" id="PTHR43246">
    <property type="entry name" value="PEPTIDYL-PROLYL CIS-TRANS ISOMERASE CYP38, CHLOROPLASTIC"/>
    <property type="match status" value="1"/>
</dbReference>
<keyword evidence="2 4" id="KW-0697">Rotamase</keyword>
<dbReference type="Proteomes" id="UP000198324">
    <property type="component" value="Unassembled WGS sequence"/>
</dbReference>
<evidence type="ECO:0000313" key="6">
    <source>
        <dbReference type="EMBL" id="SNR67981.1"/>
    </source>
</evidence>
<dbReference type="InterPro" id="IPR020892">
    <property type="entry name" value="Cyclophilin-type_PPIase_CS"/>
</dbReference>
<dbReference type="Gene3D" id="2.40.100.10">
    <property type="entry name" value="Cyclophilin-like"/>
    <property type="match status" value="1"/>
</dbReference>
<dbReference type="CDD" id="cd01920">
    <property type="entry name" value="cyclophilin_EcCYP_like"/>
    <property type="match status" value="1"/>
</dbReference>
<dbReference type="PRINTS" id="PR00153">
    <property type="entry name" value="CSAPPISMRASE"/>
</dbReference>
<dbReference type="GO" id="GO:0006457">
    <property type="term" value="P:protein folding"/>
    <property type="evidence" value="ECO:0007669"/>
    <property type="project" value="InterPro"/>
</dbReference>
<dbReference type="InterPro" id="IPR029000">
    <property type="entry name" value="Cyclophilin-like_dom_sf"/>
</dbReference>